<evidence type="ECO:0000313" key="2">
    <source>
        <dbReference type="Proteomes" id="UP000250744"/>
    </source>
</evidence>
<comment type="caution">
    <text evidence="1">The sequence shown here is derived from an EMBL/GenBank/DDBJ whole genome shotgun (WGS) entry which is preliminary data.</text>
</comment>
<protein>
    <submittedName>
        <fullName evidence="1">Uncharacterized protein</fullName>
    </submittedName>
</protein>
<organism evidence="1 2">
    <name type="scientific">Nitrincola tibetensis</name>
    <dbReference type="NCBI Taxonomy" id="2219697"/>
    <lineage>
        <taxon>Bacteria</taxon>
        <taxon>Pseudomonadati</taxon>
        <taxon>Pseudomonadota</taxon>
        <taxon>Gammaproteobacteria</taxon>
        <taxon>Oceanospirillales</taxon>
        <taxon>Oceanospirillaceae</taxon>
        <taxon>Nitrincola</taxon>
    </lineage>
</organism>
<dbReference type="InterPro" id="IPR036249">
    <property type="entry name" value="Thioredoxin-like_sf"/>
</dbReference>
<proteinExistence type="predicted"/>
<dbReference type="RefSeq" id="WP_112157455.1">
    <property type="nucleotide sequence ID" value="NZ_QKRX01000002.1"/>
</dbReference>
<evidence type="ECO:0000313" key="1">
    <source>
        <dbReference type="EMBL" id="RAU19274.1"/>
    </source>
</evidence>
<reference evidence="1 2" key="1">
    <citation type="submission" date="2018-06" db="EMBL/GenBank/DDBJ databases">
        <title>Nitrincola tibetense sp. nov., isolated from Lake XuguoCo on Tibetan Plateau.</title>
        <authorList>
            <person name="Xing P."/>
        </authorList>
    </citation>
    <scope>NUCLEOTIDE SEQUENCE [LARGE SCALE GENOMIC DNA]</scope>
    <source>
        <strain evidence="2">xg18</strain>
    </source>
</reference>
<keyword evidence="2" id="KW-1185">Reference proteome</keyword>
<dbReference type="AlphaFoldDB" id="A0A364NQF0"/>
<sequence>MKNRLKLLGLILVLGAPMPMAWAMLHWQIGIPEHQVAHGNLGHDRPDLSQWPIGQLPDQSQWWLVWSTHQVCDETCLAEADKWWRMHRALGRQAERVLRLRIGSDTDLLPGEIATLWEGEAPDWHDAYRVWLVDPQGQIVTEYPAQVDARSVHKDLERLLKRNPEK</sequence>
<dbReference type="Proteomes" id="UP000250744">
    <property type="component" value="Unassembled WGS sequence"/>
</dbReference>
<accession>A0A364NQF0</accession>
<dbReference type="OrthoDB" id="9785445at2"/>
<dbReference type="EMBL" id="QKRX01000002">
    <property type="protein sequence ID" value="RAU19274.1"/>
    <property type="molecule type" value="Genomic_DNA"/>
</dbReference>
<name>A0A364NQF0_9GAMM</name>
<dbReference type="SUPFAM" id="SSF52833">
    <property type="entry name" value="Thioredoxin-like"/>
    <property type="match status" value="1"/>
</dbReference>
<gene>
    <name evidence="1" type="ORF">DN062_03140</name>
</gene>